<dbReference type="SUPFAM" id="SSF52172">
    <property type="entry name" value="CheY-like"/>
    <property type="match status" value="1"/>
</dbReference>
<dbReference type="PROSITE" id="PS50110">
    <property type="entry name" value="RESPONSE_REGULATORY"/>
    <property type="match status" value="1"/>
</dbReference>
<evidence type="ECO:0000256" key="1">
    <source>
        <dbReference type="ARBA" id="ARBA00022801"/>
    </source>
</evidence>
<dbReference type="RefSeq" id="WP_124026545.1">
    <property type="nucleotide sequence ID" value="NZ_JBHRSN010000005.1"/>
</dbReference>
<dbReference type="CDD" id="cd16936">
    <property type="entry name" value="HATPase_RsbW-like"/>
    <property type="match status" value="1"/>
</dbReference>
<dbReference type="InterPro" id="IPR052016">
    <property type="entry name" value="Bact_Sigma-Reg"/>
</dbReference>
<dbReference type="InterPro" id="IPR003594">
    <property type="entry name" value="HATPase_dom"/>
</dbReference>
<dbReference type="GO" id="GO:0016791">
    <property type="term" value="F:phosphatase activity"/>
    <property type="evidence" value="ECO:0007669"/>
    <property type="project" value="TreeGrafter"/>
</dbReference>
<dbReference type="Gene3D" id="3.40.50.2300">
    <property type="match status" value="1"/>
</dbReference>
<dbReference type="Proteomes" id="UP000275281">
    <property type="component" value="Unassembled WGS sequence"/>
</dbReference>
<keyword evidence="1" id="KW-0378">Hydrolase</keyword>
<dbReference type="InterPro" id="IPR011006">
    <property type="entry name" value="CheY-like_superfamily"/>
</dbReference>
<dbReference type="InterPro" id="IPR001932">
    <property type="entry name" value="PPM-type_phosphatase-like_dom"/>
</dbReference>
<reference evidence="4 5" key="1">
    <citation type="submission" date="2018-11" db="EMBL/GenBank/DDBJ databases">
        <authorList>
            <person name="Ye M.-Q."/>
            <person name="Du Z.-J."/>
        </authorList>
    </citation>
    <scope>NUCLEOTIDE SEQUENCE [LARGE SCALE GENOMIC DNA]</scope>
    <source>
        <strain evidence="4 5">U0105</strain>
    </source>
</reference>
<proteinExistence type="predicted"/>
<dbReference type="GO" id="GO:0000160">
    <property type="term" value="P:phosphorelay signal transduction system"/>
    <property type="evidence" value="ECO:0007669"/>
    <property type="project" value="InterPro"/>
</dbReference>
<evidence type="ECO:0000256" key="2">
    <source>
        <dbReference type="PROSITE-ProRule" id="PRU00169"/>
    </source>
</evidence>
<keyword evidence="2" id="KW-0597">Phosphoprotein</keyword>
<sequence length="562" mass="62719">MTSVNPMLDMRILVADDEPINRFLLLHMLEEQGFKECFEAENGREAVELARQISPDLILLDIDMPEMSGFEAAEILKNEAEIHLPIIFITATEDKENLIKCLKVGGDDFAIKPFDKAILSAKINAHLRSRRMSQHIDAQNKELSKFRAEVDQEHAMIEHIYNHALTNPEHVMAYFDVLQQPAANFNGDLFLVQPHPNGGLYFFLGDFTGHGLASTVGALPVSRTFTAMAVKGLSVVEIAQAINELLYTFLPIDRFSAATLGYVNETGTRVTIWQGGMPDFYIQRSADKSVYAVSSEHMALGVLEPSDFDSDCNILDLEAGDTLTLFSDGLIEASFTDEETGEESNEWLGEEAVRNWLLEYSDLTSQKIFELAKKALKREYFDDDVAVIRFEAKDLQSLKSQESHISLPFLFSVSLGPDELRSEYGLNEVFHILNSQSGLGSVRADLFTAISEMYTNALEHGVLGLSSSLKDTPDGFMEYYQAREAKLAELEEGFVRIDINMYPKEGVISVAVSDSGSGFDYKTAQQIDDEASSGRGIMLLNEICESLWFEGNGNRIVVEMKI</sequence>
<dbReference type="Gene3D" id="3.60.40.10">
    <property type="entry name" value="PPM-type phosphatase domain"/>
    <property type="match status" value="1"/>
</dbReference>
<protein>
    <submittedName>
        <fullName evidence="4">Response regulator</fullName>
    </submittedName>
</protein>
<dbReference type="PANTHER" id="PTHR43156">
    <property type="entry name" value="STAGE II SPORULATION PROTEIN E-RELATED"/>
    <property type="match status" value="1"/>
</dbReference>
<dbReference type="InterPro" id="IPR036890">
    <property type="entry name" value="HATPase_C_sf"/>
</dbReference>
<feature type="modified residue" description="4-aspartylphosphate" evidence="2">
    <location>
        <position position="61"/>
    </location>
</feature>
<evidence type="ECO:0000313" key="4">
    <source>
        <dbReference type="EMBL" id="RPJ68544.1"/>
    </source>
</evidence>
<organism evidence="4 5">
    <name type="scientific">Alteromonas sediminis</name>
    <dbReference type="NCBI Taxonomy" id="2259342"/>
    <lineage>
        <taxon>Bacteria</taxon>
        <taxon>Pseudomonadati</taxon>
        <taxon>Pseudomonadota</taxon>
        <taxon>Gammaproteobacteria</taxon>
        <taxon>Alteromonadales</taxon>
        <taxon>Alteromonadaceae</taxon>
        <taxon>Alteromonas/Salinimonas group</taxon>
        <taxon>Alteromonas</taxon>
    </lineage>
</organism>
<dbReference type="AlphaFoldDB" id="A0A3N5ZBA4"/>
<dbReference type="SUPFAM" id="SSF81606">
    <property type="entry name" value="PP2C-like"/>
    <property type="match status" value="1"/>
</dbReference>
<keyword evidence="5" id="KW-1185">Reference proteome</keyword>
<dbReference type="Pfam" id="PF00072">
    <property type="entry name" value="Response_reg"/>
    <property type="match status" value="1"/>
</dbReference>
<name>A0A3N5ZBA4_9ALTE</name>
<accession>A0A3N5ZBA4</accession>
<dbReference type="EMBL" id="RPOK01000001">
    <property type="protein sequence ID" value="RPJ68544.1"/>
    <property type="molecule type" value="Genomic_DNA"/>
</dbReference>
<dbReference type="OrthoDB" id="9811749at2"/>
<gene>
    <name evidence="4" type="ORF">DRW07_03820</name>
</gene>
<dbReference type="PANTHER" id="PTHR43156:SF2">
    <property type="entry name" value="STAGE II SPORULATION PROTEIN E"/>
    <property type="match status" value="1"/>
</dbReference>
<comment type="caution">
    <text evidence="4">The sequence shown here is derived from an EMBL/GenBank/DDBJ whole genome shotgun (WGS) entry which is preliminary data.</text>
</comment>
<dbReference type="SMART" id="SM00448">
    <property type="entry name" value="REC"/>
    <property type="match status" value="1"/>
</dbReference>
<dbReference type="InterPro" id="IPR001789">
    <property type="entry name" value="Sig_transdc_resp-reg_receiver"/>
</dbReference>
<dbReference type="SMART" id="SM00331">
    <property type="entry name" value="PP2C_SIG"/>
    <property type="match status" value="1"/>
</dbReference>
<dbReference type="Gene3D" id="3.30.565.10">
    <property type="entry name" value="Histidine kinase-like ATPase, C-terminal domain"/>
    <property type="match status" value="1"/>
</dbReference>
<dbReference type="InterPro" id="IPR036457">
    <property type="entry name" value="PPM-type-like_dom_sf"/>
</dbReference>
<feature type="domain" description="Response regulatory" evidence="3">
    <location>
        <begin position="11"/>
        <end position="127"/>
    </location>
</feature>
<evidence type="ECO:0000313" key="5">
    <source>
        <dbReference type="Proteomes" id="UP000275281"/>
    </source>
</evidence>
<evidence type="ECO:0000259" key="3">
    <source>
        <dbReference type="PROSITE" id="PS50110"/>
    </source>
</evidence>
<dbReference type="Pfam" id="PF13581">
    <property type="entry name" value="HATPase_c_2"/>
    <property type="match status" value="1"/>
</dbReference>
<dbReference type="Pfam" id="PF07228">
    <property type="entry name" value="SpoIIE"/>
    <property type="match status" value="1"/>
</dbReference>